<dbReference type="NCBIfam" id="TIGR02037">
    <property type="entry name" value="degP_htrA_DO"/>
    <property type="match status" value="1"/>
</dbReference>
<evidence type="ECO:0000256" key="8">
    <source>
        <dbReference type="PIRSR" id="PIRSR611782-2"/>
    </source>
</evidence>
<dbReference type="EMBL" id="JRAI01000063">
    <property type="protein sequence ID" value="KGN84928.1"/>
    <property type="molecule type" value="Genomic_DNA"/>
</dbReference>
<gene>
    <name evidence="11" type="ORF">HR08_07665</name>
</gene>
<proteinExistence type="inferred from homology"/>
<dbReference type="OrthoDB" id="9758917at2"/>
<feature type="chain" id="PRO_5001998150" evidence="9">
    <location>
        <begin position="22"/>
        <end position="498"/>
    </location>
</feature>
<dbReference type="PANTHER" id="PTHR22939:SF129">
    <property type="entry name" value="SERINE PROTEASE HTRA2, MITOCHONDRIAL"/>
    <property type="match status" value="1"/>
</dbReference>
<evidence type="ECO:0000256" key="1">
    <source>
        <dbReference type="ARBA" id="ARBA00010541"/>
    </source>
</evidence>
<dbReference type="CDD" id="cd06779">
    <property type="entry name" value="cpPDZ_Deg_HtrA-like"/>
    <property type="match status" value="1"/>
</dbReference>
<dbReference type="InterPro" id="IPR025926">
    <property type="entry name" value="PDZ-like_dom"/>
</dbReference>
<evidence type="ECO:0000259" key="10">
    <source>
        <dbReference type="PROSITE" id="PS50106"/>
    </source>
</evidence>
<dbReference type="Pfam" id="PF13365">
    <property type="entry name" value="Trypsin_2"/>
    <property type="match status" value="1"/>
</dbReference>
<evidence type="ECO:0000256" key="9">
    <source>
        <dbReference type="SAM" id="SignalP"/>
    </source>
</evidence>
<protein>
    <submittedName>
        <fullName evidence="11">Deoxyribonuclease HsdR</fullName>
    </submittedName>
</protein>
<feature type="domain" description="PDZ" evidence="10">
    <location>
        <begin position="284"/>
        <end position="380"/>
    </location>
</feature>
<evidence type="ECO:0000313" key="12">
    <source>
        <dbReference type="Proteomes" id="UP000030130"/>
    </source>
</evidence>
<accession>A0A0A2E445</accession>
<dbReference type="PRINTS" id="PR00834">
    <property type="entry name" value="PROTEASES2C"/>
</dbReference>
<sequence>MNKVWKYVTGAFGVAAVSAVASVATVAALGHYRGESFITDGTENEFGFKQTSYTMTSGASAALPNLVEAAEASVHAVVHIKVESEQRMDSQQYFDPFEFFFGGESRNFQRPQTRQIVGYGSGVIISTDGYIITNNHVVKGAKEMTVTLNDNRTFKAKLIGSDATTDIALLKVDAKGLPTMPFGDSDKLRVGEWVLAVGNPFNLTSTVTAGIVSAKGRSTQQAARGGSLQIESFIQTDAAVNSGNSGGALVNDRGELIGINTMIYSQTGNYAGYSFAVPISIAAKVVADIKQYGTVQRAVLGIAGGDISDEAVKKYDLKVREGALVADFAEVSAAVSAGMQKGDVITAVEGKQIKSFPQLQEAISRYRPGDKVRLTVNRKGTTKELTVTLKNNEGSTSVITGESSESILGASFKDLSTEQMRSYGVSYGVEVASVSSGKFKEAGIKKGFIVLSINRQPVSSGSDVSEIVREARQNRSGRLIIVRGFYPDGNIRTFEVEL</sequence>
<dbReference type="SUPFAM" id="SSF50156">
    <property type="entry name" value="PDZ domain-like"/>
    <property type="match status" value="2"/>
</dbReference>
<feature type="signal peptide" evidence="9">
    <location>
        <begin position="1"/>
        <end position="21"/>
    </location>
</feature>
<dbReference type="AlphaFoldDB" id="A0A0A2E445"/>
<dbReference type="Gene3D" id="2.40.10.120">
    <property type="match status" value="1"/>
</dbReference>
<feature type="active site" description="Charge relay system" evidence="7">
    <location>
        <position position="166"/>
    </location>
</feature>
<feature type="binding site" evidence="8">
    <location>
        <position position="166"/>
    </location>
    <ligand>
        <name>substrate</name>
    </ligand>
</feature>
<feature type="binding site" evidence="8">
    <location>
        <begin position="243"/>
        <end position="245"/>
    </location>
    <ligand>
        <name>substrate</name>
    </ligand>
</feature>
<reference evidence="11 12" key="1">
    <citation type="submission" date="2014-08" db="EMBL/GenBank/DDBJ databases">
        <title>Porphyromonas gulae strain:COT-052_OH1451 Genome sequencing.</title>
        <authorList>
            <person name="Wallis C."/>
            <person name="Deusch O."/>
            <person name="O'Flynn C."/>
            <person name="Davis I."/>
            <person name="Jospin G."/>
            <person name="Darling A.E."/>
            <person name="Coil D.A."/>
            <person name="Alexiev A."/>
            <person name="Horsfall A."/>
            <person name="Kirkwood N."/>
            <person name="Harris S."/>
            <person name="Eisen J.A."/>
        </authorList>
    </citation>
    <scope>NUCLEOTIDE SEQUENCE [LARGE SCALE GENOMIC DNA]</scope>
    <source>
        <strain evidence="12">COT-052 OH1451</strain>
    </source>
</reference>
<dbReference type="InterPro" id="IPR011782">
    <property type="entry name" value="Pept_S1C_Do"/>
</dbReference>
<comment type="similarity">
    <text evidence="1">Belongs to the peptidase S1C family.</text>
</comment>
<feature type="binding site" evidence="8">
    <location>
        <position position="136"/>
    </location>
    <ligand>
        <name>substrate</name>
    </ligand>
</feature>
<feature type="active site" description="Charge relay system" evidence="7">
    <location>
        <position position="136"/>
    </location>
</feature>
<organism evidence="11 12">
    <name type="scientific">Porphyromonas gulae</name>
    <dbReference type="NCBI Taxonomy" id="111105"/>
    <lineage>
        <taxon>Bacteria</taxon>
        <taxon>Pseudomonadati</taxon>
        <taxon>Bacteroidota</taxon>
        <taxon>Bacteroidia</taxon>
        <taxon>Bacteroidales</taxon>
        <taxon>Porphyromonadaceae</taxon>
        <taxon>Porphyromonas</taxon>
    </lineage>
</organism>
<evidence type="ECO:0000256" key="4">
    <source>
        <dbReference type="ARBA" id="ARBA00022737"/>
    </source>
</evidence>
<dbReference type="InterPro" id="IPR001940">
    <property type="entry name" value="Peptidase_S1C"/>
</dbReference>
<feature type="active site" description="Charge relay system" evidence="7">
    <location>
        <position position="245"/>
    </location>
</feature>
<dbReference type="InterPro" id="IPR009003">
    <property type="entry name" value="Peptidase_S1_PA"/>
</dbReference>
<dbReference type="PANTHER" id="PTHR22939">
    <property type="entry name" value="SERINE PROTEASE FAMILY S1C HTRA-RELATED"/>
    <property type="match status" value="1"/>
</dbReference>
<evidence type="ECO:0000256" key="7">
    <source>
        <dbReference type="PIRSR" id="PIRSR611782-1"/>
    </source>
</evidence>
<dbReference type="Pfam" id="PF12812">
    <property type="entry name" value="PDZ_1"/>
    <property type="match status" value="1"/>
</dbReference>
<keyword evidence="3 9" id="KW-0732">Signal</keyword>
<dbReference type="RefSeq" id="WP_039421517.1">
    <property type="nucleotide sequence ID" value="NZ_JRAI01000063.1"/>
</dbReference>
<name>A0A0A2E445_9PORP</name>
<dbReference type="PROSITE" id="PS50106">
    <property type="entry name" value="PDZ"/>
    <property type="match status" value="1"/>
</dbReference>
<dbReference type="Pfam" id="PF13180">
    <property type="entry name" value="PDZ_2"/>
    <property type="match status" value="1"/>
</dbReference>
<evidence type="ECO:0000313" key="11">
    <source>
        <dbReference type="EMBL" id="KGN84928.1"/>
    </source>
</evidence>
<feature type="binding site" evidence="8">
    <location>
        <begin position="300"/>
        <end position="304"/>
    </location>
    <ligand>
        <name>substrate</name>
    </ligand>
</feature>
<keyword evidence="4" id="KW-0677">Repeat</keyword>
<keyword evidence="5" id="KW-0378">Hydrolase</keyword>
<dbReference type="InterPro" id="IPR036034">
    <property type="entry name" value="PDZ_sf"/>
</dbReference>
<dbReference type="GO" id="GO:0006508">
    <property type="term" value="P:proteolysis"/>
    <property type="evidence" value="ECO:0007669"/>
    <property type="project" value="UniProtKB-KW"/>
</dbReference>
<dbReference type="GO" id="GO:0004252">
    <property type="term" value="F:serine-type endopeptidase activity"/>
    <property type="evidence" value="ECO:0007669"/>
    <property type="project" value="InterPro"/>
</dbReference>
<dbReference type="Proteomes" id="UP000030130">
    <property type="component" value="Unassembled WGS sequence"/>
</dbReference>
<dbReference type="SUPFAM" id="SSF50494">
    <property type="entry name" value="Trypsin-like serine proteases"/>
    <property type="match status" value="1"/>
</dbReference>
<keyword evidence="6" id="KW-0720">Serine protease</keyword>
<comment type="caution">
    <text evidence="11">The sequence shown here is derived from an EMBL/GenBank/DDBJ whole genome shotgun (WGS) entry which is preliminary data.</text>
</comment>
<dbReference type="eggNOG" id="COG0265">
    <property type="taxonomic scope" value="Bacteria"/>
</dbReference>
<evidence type="ECO:0000256" key="2">
    <source>
        <dbReference type="ARBA" id="ARBA00022670"/>
    </source>
</evidence>
<keyword evidence="2" id="KW-0645">Protease</keyword>
<dbReference type="Gene3D" id="2.30.42.10">
    <property type="match status" value="2"/>
</dbReference>
<evidence type="ECO:0000256" key="3">
    <source>
        <dbReference type="ARBA" id="ARBA00022729"/>
    </source>
</evidence>
<evidence type="ECO:0000256" key="6">
    <source>
        <dbReference type="ARBA" id="ARBA00022825"/>
    </source>
</evidence>
<dbReference type="InterPro" id="IPR001478">
    <property type="entry name" value="PDZ"/>
</dbReference>
<evidence type="ECO:0000256" key="5">
    <source>
        <dbReference type="ARBA" id="ARBA00022801"/>
    </source>
</evidence>
<dbReference type="SMART" id="SM00228">
    <property type="entry name" value="PDZ"/>
    <property type="match status" value="2"/>
</dbReference>
<dbReference type="STRING" id="111105.HR09_04775"/>